<feature type="region of interest" description="Disordered" evidence="1">
    <location>
        <begin position="37"/>
        <end position="59"/>
    </location>
</feature>
<dbReference type="STRING" id="270351.Maq22A_c09310"/>
<gene>
    <name evidence="2" type="ORF">Maq22A_c09310</name>
</gene>
<sequence>MITKIRMKGTTCTRMSVPPVAPAPCAKAGVITLEVSRNKTKTGRAGPRRPCKSARTIATDDPKATAGWWASPADPAGFSFAVPWDYEAPPARPPPRKEPASPR</sequence>
<accession>A0A0C6FE59</accession>
<name>A0A0C6FE59_9HYPH</name>
<dbReference type="EMBL" id="AP014704">
    <property type="protein sequence ID" value="BAQ45157.1"/>
    <property type="molecule type" value="Genomic_DNA"/>
</dbReference>
<evidence type="ECO:0000313" key="3">
    <source>
        <dbReference type="Proteomes" id="UP000061432"/>
    </source>
</evidence>
<reference evidence="2 3" key="1">
    <citation type="journal article" date="2015" name="Genome Announc.">
        <title>Complete Genome Sequence of Methylobacterium aquaticum Strain 22A, Isolated from Racomitrium japonicum Moss.</title>
        <authorList>
            <person name="Tani A."/>
            <person name="Ogura Y."/>
            <person name="Hayashi T."/>
            <person name="Kimbara K."/>
        </authorList>
    </citation>
    <scope>NUCLEOTIDE SEQUENCE [LARGE SCALE GENOMIC DNA]</scope>
    <source>
        <strain evidence="2 3">MA-22A</strain>
    </source>
</reference>
<dbReference type="KEGG" id="maqu:Maq22A_c09310"/>
<evidence type="ECO:0000313" key="2">
    <source>
        <dbReference type="EMBL" id="BAQ45157.1"/>
    </source>
</evidence>
<evidence type="ECO:0000256" key="1">
    <source>
        <dbReference type="SAM" id="MobiDB-lite"/>
    </source>
</evidence>
<proteinExistence type="predicted"/>
<protein>
    <submittedName>
        <fullName evidence="2">Uncharacterized protein</fullName>
    </submittedName>
</protein>
<dbReference type="AlphaFoldDB" id="A0A0C6FE59"/>
<organism evidence="2 3">
    <name type="scientific">Methylobacterium aquaticum</name>
    <dbReference type="NCBI Taxonomy" id="270351"/>
    <lineage>
        <taxon>Bacteria</taxon>
        <taxon>Pseudomonadati</taxon>
        <taxon>Pseudomonadota</taxon>
        <taxon>Alphaproteobacteria</taxon>
        <taxon>Hyphomicrobiales</taxon>
        <taxon>Methylobacteriaceae</taxon>
        <taxon>Methylobacterium</taxon>
    </lineage>
</organism>
<reference evidence="3" key="2">
    <citation type="submission" date="2015-01" db="EMBL/GenBank/DDBJ databases">
        <title>Complete genome sequence of Methylobacterium aquaticum strain 22A.</title>
        <authorList>
            <person name="Tani A."/>
            <person name="Ogura Y."/>
            <person name="Hayashi T."/>
        </authorList>
    </citation>
    <scope>NUCLEOTIDE SEQUENCE [LARGE SCALE GENOMIC DNA]</scope>
    <source>
        <strain evidence="3">MA-22A</strain>
    </source>
</reference>
<feature type="compositionally biased region" description="Basic residues" evidence="1">
    <location>
        <begin position="38"/>
        <end position="52"/>
    </location>
</feature>
<dbReference type="Proteomes" id="UP000061432">
    <property type="component" value="Chromosome"/>
</dbReference>